<evidence type="ECO:0000313" key="1">
    <source>
        <dbReference type="EMBL" id="MCJ8240247.1"/>
    </source>
</evidence>
<organism evidence="1 2">
    <name type="scientific">Peteryoungia algae</name>
    <dbReference type="NCBI Taxonomy" id="2919917"/>
    <lineage>
        <taxon>Bacteria</taxon>
        <taxon>Pseudomonadati</taxon>
        <taxon>Pseudomonadota</taxon>
        <taxon>Alphaproteobacteria</taxon>
        <taxon>Hyphomicrobiales</taxon>
        <taxon>Rhizobiaceae</taxon>
        <taxon>Peteryoungia</taxon>
    </lineage>
</organism>
<geneLocation type="plasmid" evidence="1">
    <name>unnamed</name>
</geneLocation>
<keyword evidence="2" id="KW-1185">Reference proteome</keyword>
<name>A0ABT0D4B6_9HYPH</name>
<sequence>MSISFHPVRSLRQAMHQIGHAVSASEELSTAARKRQMVQARGEQRALQPLGF</sequence>
<reference evidence="1 2" key="1">
    <citation type="submission" date="2022-03" db="EMBL/GenBank/DDBJ databases">
        <title>Rhizobium SSM4.3 sp. nov., isolated from Sediment (Gouqi Island).</title>
        <authorList>
            <person name="Chen G."/>
        </authorList>
    </citation>
    <scope>NUCLEOTIDE SEQUENCE [LARGE SCALE GENOMIC DNA]</scope>
    <source>
        <strain evidence="1 2">SSM4.3</strain>
        <plasmid evidence="1">unnamed</plasmid>
    </source>
</reference>
<keyword evidence="1" id="KW-0614">Plasmid</keyword>
<gene>
    <name evidence="1" type="ORF">MKJ03_18095</name>
</gene>
<evidence type="ECO:0000313" key="2">
    <source>
        <dbReference type="Proteomes" id="UP001522662"/>
    </source>
</evidence>
<protein>
    <submittedName>
        <fullName evidence="1">Uncharacterized protein</fullName>
    </submittedName>
</protein>
<proteinExistence type="predicted"/>
<dbReference type="EMBL" id="JALAYX010000005">
    <property type="protein sequence ID" value="MCJ8240247.1"/>
    <property type="molecule type" value="Genomic_DNA"/>
</dbReference>
<dbReference type="Proteomes" id="UP001522662">
    <property type="component" value="Unassembled WGS sequence"/>
</dbReference>
<accession>A0ABT0D4B6</accession>
<dbReference type="RefSeq" id="WP_229576526.1">
    <property type="nucleotide sequence ID" value="NZ_CP128477.1"/>
</dbReference>
<comment type="caution">
    <text evidence="1">The sequence shown here is derived from an EMBL/GenBank/DDBJ whole genome shotgun (WGS) entry which is preliminary data.</text>
</comment>